<dbReference type="GO" id="GO:0005975">
    <property type="term" value="P:carbohydrate metabolic process"/>
    <property type="evidence" value="ECO:0007669"/>
    <property type="project" value="InterPro"/>
</dbReference>
<dbReference type="InterPro" id="IPR011017">
    <property type="entry name" value="TRASH_dom"/>
</dbReference>
<dbReference type="SUPFAM" id="SSF53756">
    <property type="entry name" value="UDP-Glycosyltransferase/glycogen phosphorylase"/>
    <property type="match status" value="1"/>
</dbReference>
<feature type="modified residue" description="N6-(pyridoxal phosphate)lysine" evidence="2">
    <location>
        <position position="519"/>
    </location>
</feature>
<protein>
    <submittedName>
        <fullName evidence="4">Putative alpha-glucan phosphorylase</fullName>
    </submittedName>
</protein>
<keyword evidence="4" id="KW-0614">Plasmid</keyword>
<dbReference type="InterPro" id="IPR011834">
    <property type="entry name" value="Agluc_phsphrylas"/>
</dbReference>
<dbReference type="PANTHER" id="PTHR42655:SF1">
    <property type="entry name" value="GLYCOGEN PHOSPHORYLASE"/>
    <property type="match status" value="1"/>
</dbReference>
<evidence type="ECO:0000259" key="3">
    <source>
        <dbReference type="SMART" id="SM00746"/>
    </source>
</evidence>
<dbReference type="InterPro" id="IPR000811">
    <property type="entry name" value="Glyco_trans_35"/>
</dbReference>
<dbReference type="Pfam" id="PF04945">
    <property type="entry name" value="YHS"/>
    <property type="match status" value="1"/>
</dbReference>
<dbReference type="EMBL" id="AP018204">
    <property type="protein sequence ID" value="BAY59436.1"/>
    <property type="molecule type" value="Genomic_DNA"/>
</dbReference>
<dbReference type="PANTHER" id="PTHR42655">
    <property type="entry name" value="GLYCOGEN PHOSPHORYLASE"/>
    <property type="match status" value="1"/>
</dbReference>
<dbReference type="Proteomes" id="UP000217895">
    <property type="component" value="Plasmid Plasmid1 dna"/>
</dbReference>
<gene>
    <name evidence="4" type="ORF">NIES2135_63130</name>
</gene>
<organism evidence="4 5">
    <name type="scientific">Leptolyngbya boryana NIES-2135</name>
    <dbReference type="NCBI Taxonomy" id="1973484"/>
    <lineage>
        <taxon>Bacteria</taxon>
        <taxon>Bacillati</taxon>
        <taxon>Cyanobacteriota</taxon>
        <taxon>Cyanophyceae</taxon>
        <taxon>Leptolyngbyales</taxon>
        <taxon>Leptolyngbyaceae</taxon>
        <taxon>Leptolyngbya group</taxon>
        <taxon>Leptolyngbya</taxon>
    </lineage>
</organism>
<dbReference type="Gene3D" id="3.40.50.2000">
    <property type="entry name" value="Glycogen Phosphorylase B"/>
    <property type="match status" value="2"/>
</dbReference>
<keyword evidence="5" id="KW-1185">Reference proteome</keyword>
<dbReference type="Pfam" id="PF00343">
    <property type="entry name" value="Phosphorylase"/>
    <property type="match status" value="2"/>
</dbReference>
<evidence type="ECO:0000256" key="2">
    <source>
        <dbReference type="PIRSR" id="PIRSR000460-1"/>
    </source>
</evidence>
<proteinExistence type="inferred from homology"/>
<feature type="domain" description="TRASH" evidence="3">
    <location>
        <begin position="7"/>
        <end position="44"/>
    </location>
</feature>
<evidence type="ECO:0000313" key="5">
    <source>
        <dbReference type="Proteomes" id="UP000217895"/>
    </source>
</evidence>
<geneLocation type="plasmid" evidence="4">
    <name>plasmid1</name>
</geneLocation>
<dbReference type="InterPro" id="IPR052182">
    <property type="entry name" value="Glycogen/Maltodextrin_Phosph"/>
</dbReference>
<dbReference type="PIRSF" id="PIRSF000460">
    <property type="entry name" value="Pprylas_GlgP"/>
    <property type="match status" value="1"/>
</dbReference>
<dbReference type="GO" id="GO:0030170">
    <property type="term" value="F:pyridoxal phosphate binding"/>
    <property type="evidence" value="ECO:0007669"/>
    <property type="project" value="InterPro"/>
</dbReference>
<dbReference type="GO" id="GO:0008184">
    <property type="term" value="F:glycogen phosphorylase activity"/>
    <property type="evidence" value="ECO:0007669"/>
    <property type="project" value="InterPro"/>
</dbReference>
<dbReference type="InterPro" id="IPR007029">
    <property type="entry name" value="YHS_dom"/>
</dbReference>
<name>A0A1Z4JRX2_LEPBY</name>
<keyword evidence="2" id="KW-0663">Pyridoxal phosphate</keyword>
<accession>A0A1Z4JRX2</accession>
<reference evidence="4 5" key="1">
    <citation type="submission" date="2017-06" db="EMBL/GenBank/DDBJ databases">
        <title>Genome sequencing of cyanobaciteial culture collection at National Institute for Environmental Studies (NIES).</title>
        <authorList>
            <person name="Hirose Y."/>
            <person name="Shimura Y."/>
            <person name="Fujisawa T."/>
            <person name="Nakamura Y."/>
            <person name="Kawachi M."/>
        </authorList>
    </citation>
    <scope>NUCLEOTIDE SEQUENCE [LARGE SCALE GENOMIC DNA]</scope>
    <source>
        <strain evidence="4 5">NIES-2135</strain>
        <plasmid evidence="5">Plasmid Plasmid1 dna</plasmid>
    </source>
</reference>
<sequence length="619" mass="70131">MNAILKDPVCGMTVQAEQAITASYRDRTLHFCSEFCQTKFFEHPDLYLTTLTTAQINEAKTSRRVAYFSMEVAIGSTMPTYSGGLGVLAGDTLKSLADLRVPAIGVSLLYRKGYFDQALTAWGEQQERPVSWNPDRFLRLLPEVVSIKLEQRSVNVRAWQYDIVGLNGYSVPLILLDTDMEGNTNDDRGLTDFLYGGDERYRLAQEVVLGVGGIKMLQTLGYTGIERFHMNEGHASLLVIAMLRERNGQASETWDFSNIRNQCVFTTHTPVPAGHDQFDYGLVQHELGQLVPFEVLQMLGGRDRLNMTLLGLNLSHYVNGVAKRHEEVSQAMFPGYPIHHITNGVHSWTWTCDSFRALYDRYIPGWSNDPSMLRHAIDIPQPDIWTAHRTAKAQLLDYIQQHTDYSLFPDTLTIGFARRATQYKRADLVFSNLDRLLDIAQEVGSLQFVFAGKAHPKDKAGKELIQHIFNVSRQLRDRIPVVFLENYDMDLAKFLVSGVDLWLNTPQRPLKASGTSGMKAAHNGVPSFSILDGWWIEGHIEGITGWSIGAKGSAINPSEDLNREDAEDLYQKLKNVIVPLFYRERERWVDVMRHSIALNASFFNTHRMVQQYVTNAYLS</sequence>
<dbReference type="AlphaFoldDB" id="A0A1Z4JRX2"/>
<dbReference type="NCBIfam" id="TIGR02094">
    <property type="entry name" value="more_P_ylases"/>
    <property type="match status" value="1"/>
</dbReference>
<evidence type="ECO:0000313" key="4">
    <source>
        <dbReference type="EMBL" id="BAY59436.1"/>
    </source>
</evidence>
<evidence type="ECO:0000256" key="1">
    <source>
        <dbReference type="ARBA" id="ARBA00006047"/>
    </source>
</evidence>
<dbReference type="SMART" id="SM00746">
    <property type="entry name" value="TRASH"/>
    <property type="match status" value="1"/>
</dbReference>
<comment type="similarity">
    <text evidence="1">Belongs to the glycogen phosphorylase family.</text>
</comment>